<feature type="region of interest" description="Disordered" evidence="2">
    <location>
        <begin position="90"/>
        <end position="118"/>
    </location>
</feature>
<name>A0A9K3DQT9_HELAN</name>
<feature type="chain" id="PRO_5039894134" evidence="3">
    <location>
        <begin position="18"/>
        <end position="118"/>
    </location>
</feature>
<evidence type="ECO:0000256" key="1">
    <source>
        <dbReference type="ARBA" id="ARBA00023054"/>
    </source>
</evidence>
<feature type="region of interest" description="Disordered" evidence="2">
    <location>
        <begin position="45"/>
        <end position="74"/>
    </location>
</feature>
<reference evidence="4" key="1">
    <citation type="journal article" date="2017" name="Nature">
        <title>The sunflower genome provides insights into oil metabolism, flowering and Asterid evolution.</title>
        <authorList>
            <person name="Badouin H."/>
            <person name="Gouzy J."/>
            <person name="Grassa C.J."/>
            <person name="Murat F."/>
            <person name="Staton S.E."/>
            <person name="Cottret L."/>
            <person name="Lelandais-Briere C."/>
            <person name="Owens G.L."/>
            <person name="Carrere S."/>
            <person name="Mayjonade B."/>
            <person name="Legrand L."/>
            <person name="Gill N."/>
            <person name="Kane N.C."/>
            <person name="Bowers J.E."/>
            <person name="Hubner S."/>
            <person name="Bellec A."/>
            <person name="Berard A."/>
            <person name="Berges H."/>
            <person name="Blanchet N."/>
            <person name="Boniface M.C."/>
            <person name="Brunel D."/>
            <person name="Catrice O."/>
            <person name="Chaidir N."/>
            <person name="Claudel C."/>
            <person name="Donnadieu C."/>
            <person name="Faraut T."/>
            <person name="Fievet G."/>
            <person name="Helmstetter N."/>
            <person name="King M."/>
            <person name="Knapp S.J."/>
            <person name="Lai Z."/>
            <person name="Le Paslier M.C."/>
            <person name="Lippi Y."/>
            <person name="Lorenzon L."/>
            <person name="Mandel J.R."/>
            <person name="Marage G."/>
            <person name="Marchand G."/>
            <person name="Marquand E."/>
            <person name="Bret-Mestries E."/>
            <person name="Morien E."/>
            <person name="Nambeesan S."/>
            <person name="Nguyen T."/>
            <person name="Pegot-Espagnet P."/>
            <person name="Pouilly N."/>
            <person name="Raftis F."/>
            <person name="Sallet E."/>
            <person name="Schiex T."/>
            <person name="Thomas J."/>
            <person name="Vandecasteele C."/>
            <person name="Vares D."/>
            <person name="Vear F."/>
            <person name="Vautrin S."/>
            <person name="Crespi M."/>
            <person name="Mangin B."/>
            <person name="Burke J.M."/>
            <person name="Salse J."/>
            <person name="Munos S."/>
            <person name="Vincourt P."/>
            <person name="Rieseberg L.H."/>
            <person name="Langlade N.B."/>
        </authorList>
    </citation>
    <scope>NUCLEOTIDE SEQUENCE</scope>
    <source>
        <tissue evidence="4">Leaves</tissue>
    </source>
</reference>
<dbReference type="AlphaFoldDB" id="A0A9K3DQT9"/>
<sequence>MMMMMMMMMMMIWDIVAYDCWCWETFEDWRYSSIMAEYDLDEYEDYEDEGGEYEEEGEGYEEEEEEEEDRLPTQEELEYLELRQKLKESIRKKMKKDPSSDLASSVGEQERFFNSSSI</sequence>
<protein>
    <submittedName>
        <fullName evidence="4">Uncharacterized protein</fullName>
    </submittedName>
</protein>
<keyword evidence="1" id="KW-0175">Coiled coil</keyword>
<dbReference type="EMBL" id="MNCJ02000331">
    <property type="protein sequence ID" value="KAF5759124.1"/>
    <property type="molecule type" value="Genomic_DNA"/>
</dbReference>
<feature type="signal peptide" evidence="3">
    <location>
        <begin position="1"/>
        <end position="17"/>
    </location>
</feature>
<dbReference type="Proteomes" id="UP000215914">
    <property type="component" value="Unassembled WGS sequence"/>
</dbReference>
<keyword evidence="5" id="KW-1185">Reference proteome</keyword>
<gene>
    <name evidence="4" type="ORF">HanXRQr2_Chr16g0737451</name>
</gene>
<keyword evidence="3" id="KW-0732">Signal</keyword>
<comment type="caution">
    <text evidence="4">The sequence shown here is derived from an EMBL/GenBank/DDBJ whole genome shotgun (WGS) entry which is preliminary data.</text>
</comment>
<accession>A0A9K3DQT9</accession>
<evidence type="ECO:0000313" key="4">
    <source>
        <dbReference type="EMBL" id="KAF5759124.1"/>
    </source>
</evidence>
<evidence type="ECO:0000256" key="2">
    <source>
        <dbReference type="SAM" id="MobiDB-lite"/>
    </source>
</evidence>
<evidence type="ECO:0000256" key="3">
    <source>
        <dbReference type="SAM" id="SignalP"/>
    </source>
</evidence>
<feature type="compositionally biased region" description="Basic and acidic residues" evidence="2">
    <location>
        <begin position="90"/>
        <end position="99"/>
    </location>
</feature>
<evidence type="ECO:0000313" key="5">
    <source>
        <dbReference type="Proteomes" id="UP000215914"/>
    </source>
</evidence>
<reference evidence="4" key="2">
    <citation type="submission" date="2020-06" db="EMBL/GenBank/DDBJ databases">
        <title>Helianthus annuus Genome sequencing and assembly Release 2.</title>
        <authorList>
            <person name="Gouzy J."/>
            <person name="Langlade N."/>
            <person name="Munos S."/>
        </authorList>
    </citation>
    <scope>NUCLEOTIDE SEQUENCE</scope>
    <source>
        <tissue evidence="4">Leaves</tissue>
    </source>
</reference>
<organism evidence="4 5">
    <name type="scientific">Helianthus annuus</name>
    <name type="common">Common sunflower</name>
    <dbReference type="NCBI Taxonomy" id="4232"/>
    <lineage>
        <taxon>Eukaryota</taxon>
        <taxon>Viridiplantae</taxon>
        <taxon>Streptophyta</taxon>
        <taxon>Embryophyta</taxon>
        <taxon>Tracheophyta</taxon>
        <taxon>Spermatophyta</taxon>
        <taxon>Magnoliopsida</taxon>
        <taxon>eudicotyledons</taxon>
        <taxon>Gunneridae</taxon>
        <taxon>Pentapetalae</taxon>
        <taxon>asterids</taxon>
        <taxon>campanulids</taxon>
        <taxon>Asterales</taxon>
        <taxon>Asteraceae</taxon>
        <taxon>Asteroideae</taxon>
        <taxon>Heliantheae alliance</taxon>
        <taxon>Heliantheae</taxon>
        <taxon>Helianthus</taxon>
    </lineage>
</organism>
<feature type="compositionally biased region" description="Polar residues" evidence="2">
    <location>
        <begin position="101"/>
        <end position="118"/>
    </location>
</feature>
<proteinExistence type="predicted"/>
<dbReference type="PANTHER" id="PTHR22691">
    <property type="entry name" value="YEAST SPT2-RELATED"/>
    <property type="match status" value="1"/>
</dbReference>
<dbReference type="Gramene" id="mRNA:HanXRQr2_Chr16g0737451">
    <property type="protein sequence ID" value="mRNA:HanXRQr2_Chr16g0737451"/>
    <property type="gene ID" value="HanXRQr2_Chr16g0737451"/>
</dbReference>
<dbReference type="PANTHER" id="PTHR22691:SF8">
    <property type="entry name" value="PROTEIN SPT2 HOMOLOG"/>
    <property type="match status" value="1"/>
</dbReference>